<feature type="compositionally biased region" description="Basic residues" evidence="1">
    <location>
        <begin position="502"/>
        <end position="511"/>
    </location>
</feature>
<name>A0A812SJL4_SYMPI</name>
<dbReference type="EMBL" id="CAJNIZ010025101">
    <property type="protein sequence ID" value="CAE7481658.1"/>
    <property type="molecule type" value="Genomic_DNA"/>
</dbReference>
<feature type="region of interest" description="Disordered" evidence="1">
    <location>
        <begin position="502"/>
        <end position="533"/>
    </location>
</feature>
<feature type="non-terminal residue" evidence="2">
    <location>
        <position position="1"/>
    </location>
</feature>
<evidence type="ECO:0000256" key="1">
    <source>
        <dbReference type="SAM" id="MobiDB-lite"/>
    </source>
</evidence>
<sequence length="731" mass="80651">MEQGPCQPRPRTISQMSKAELLSQATRLGLVVHRTWAVEEIKAVIMEHRESLKEKDPVEQMRRVTHMTLSQLEAKATDLGIDFPTGTTKGNLMRLIRDSINTPDQELMKIGKISRISVCGNPRELLRVGGARADCLEEPGPRVGPPAQLVPASQAEAFGRVRHHPDNTSVPERVDLSGERRAGIHDTIFEEHEPGFERYGKIVGLGSGERQELKDEAPGTSGHDRGKGDGGGCRPEDRSGDRGAGDAPGSPERQGHWEGQVSEQSESEVDGLGGDTSEGDSYDASRFCDPNLGDTSSRGGSHDRKCCGTAEAVLTISEREFVQSFSCKHEVFAVEQGFDSASDGVHFYDIEDETSEHHDEPDHLDGHLLYECRDLTLDDEVTFFYDSGDFSFATLLDLLEKHQAKLQKHGTKRTNVIDPGTEVYCPFGAFVLGGVKGVTKATTENTALVRYLNAFAKAHVGPEATWSSIIIMKGVHSKVHHDFHNLTGSWNYCAGQRRRPVGGYPRHHRPGRAGPMDGYPGEPHPAKRPLSSSTLPGSMPYYLDMRLGGTWCVTLRGVPPSWTTTALSHPAQTQPIHDPIVMFEIGGLDGTVEATDLGKAVMEPMSWEEYSDPDYVEKAFHTVRGATPRELRLHLHKAPDSVKEDLKGLVWEQLETGETVVVQGDCPNDFIEDLHDYLIYQSAQGDEGWTVLAKPKGRNSSSLETLYHIKSAWSRMREPALHCLMNDLFDG</sequence>
<accession>A0A812SJL4</accession>
<keyword evidence="3" id="KW-1185">Reference proteome</keyword>
<evidence type="ECO:0000313" key="2">
    <source>
        <dbReference type="EMBL" id="CAE7481658.1"/>
    </source>
</evidence>
<organism evidence="2 3">
    <name type="scientific">Symbiodinium pilosum</name>
    <name type="common">Dinoflagellate</name>
    <dbReference type="NCBI Taxonomy" id="2952"/>
    <lineage>
        <taxon>Eukaryota</taxon>
        <taxon>Sar</taxon>
        <taxon>Alveolata</taxon>
        <taxon>Dinophyceae</taxon>
        <taxon>Suessiales</taxon>
        <taxon>Symbiodiniaceae</taxon>
        <taxon>Symbiodinium</taxon>
    </lineage>
</organism>
<proteinExistence type="predicted"/>
<protein>
    <submittedName>
        <fullName evidence="2">Uncharacterized protein</fullName>
    </submittedName>
</protein>
<dbReference type="Proteomes" id="UP000649617">
    <property type="component" value="Unassembled WGS sequence"/>
</dbReference>
<feature type="compositionally biased region" description="Basic and acidic residues" evidence="1">
    <location>
        <begin position="210"/>
        <end position="244"/>
    </location>
</feature>
<reference evidence="2" key="1">
    <citation type="submission" date="2021-02" db="EMBL/GenBank/DDBJ databases">
        <authorList>
            <person name="Dougan E. K."/>
            <person name="Rhodes N."/>
            <person name="Thang M."/>
            <person name="Chan C."/>
        </authorList>
    </citation>
    <scope>NUCLEOTIDE SEQUENCE</scope>
</reference>
<feature type="region of interest" description="Disordered" evidence="1">
    <location>
        <begin position="210"/>
        <end position="288"/>
    </location>
</feature>
<dbReference type="AlphaFoldDB" id="A0A812SJL4"/>
<evidence type="ECO:0000313" key="3">
    <source>
        <dbReference type="Proteomes" id="UP000649617"/>
    </source>
</evidence>
<comment type="caution">
    <text evidence="2">The sequence shown here is derived from an EMBL/GenBank/DDBJ whole genome shotgun (WGS) entry which is preliminary data.</text>
</comment>
<gene>
    <name evidence="2" type="ORF">SPIL2461_LOCUS12302</name>
</gene>